<organism evidence="1 2">
    <name type="scientific">Rufibacter immobilis</name>
    <dbReference type="NCBI Taxonomy" id="1348778"/>
    <lineage>
        <taxon>Bacteria</taxon>
        <taxon>Pseudomonadati</taxon>
        <taxon>Bacteroidota</taxon>
        <taxon>Cytophagia</taxon>
        <taxon>Cytophagales</taxon>
        <taxon>Hymenobacteraceae</taxon>
        <taxon>Rufibacter</taxon>
    </lineage>
</organism>
<evidence type="ECO:0000313" key="2">
    <source>
        <dbReference type="Proteomes" id="UP000271010"/>
    </source>
</evidence>
<evidence type="ECO:0000313" key="1">
    <source>
        <dbReference type="EMBL" id="RNI27312.1"/>
    </source>
</evidence>
<accession>A0A3M9MP47</accession>
<reference evidence="1 2" key="1">
    <citation type="submission" date="2018-11" db="EMBL/GenBank/DDBJ databases">
        <title>Rufibacter latericius sp. nov., isolated from water in Baiyang Lake.</title>
        <authorList>
            <person name="Yang Y."/>
        </authorList>
    </citation>
    <scope>NUCLEOTIDE SEQUENCE [LARGE SCALE GENOMIC DNA]</scope>
    <source>
        <strain evidence="1 2">MCC P1</strain>
    </source>
</reference>
<sequence>MCLPLVLLIYNAHLQINESIPFINQFYMKNYLFILLITIVSLQVHGQRIQTDIFNDLQYESKGQKYKATLKKDIFDNLIFSDNNNNEITYTKKYLDLNHKGLITDEEAKLSFFGYFINRYSSGRDYKAKYDVDIFDKVIVEDNKNNRVEIGEDIFGNFTYEENRNNSKLSIKRDLSGNLEFNSEKEQASLRKDIFNKWSYKDSSGNNLEFSNKSWRKLMQRHGSDEEVFYYLVKKLLLF</sequence>
<name>A0A3M9MP47_9BACT</name>
<protein>
    <submittedName>
        <fullName evidence="1">Uncharacterized protein</fullName>
    </submittedName>
</protein>
<comment type="caution">
    <text evidence="1">The sequence shown here is derived from an EMBL/GenBank/DDBJ whole genome shotgun (WGS) entry which is preliminary data.</text>
</comment>
<dbReference type="Proteomes" id="UP000271010">
    <property type="component" value="Unassembled WGS sequence"/>
</dbReference>
<keyword evidence="2" id="KW-1185">Reference proteome</keyword>
<proteinExistence type="predicted"/>
<dbReference type="AlphaFoldDB" id="A0A3M9MP47"/>
<gene>
    <name evidence="1" type="ORF">EFA69_14290</name>
</gene>
<dbReference type="EMBL" id="RJJE01000017">
    <property type="protein sequence ID" value="RNI27312.1"/>
    <property type="molecule type" value="Genomic_DNA"/>
</dbReference>